<evidence type="ECO:0000313" key="3">
    <source>
        <dbReference type="Proteomes" id="UP000552241"/>
    </source>
</evidence>
<name>A0A838ZLA4_9FLAO</name>
<dbReference type="RefSeq" id="WP_182042806.1">
    <property type="nucleotide sequence ID" value="NZ_JACDZE010000001.1"/>
</dbReference>
<feature type="signal peptide" evidence="1">
    <location>
        <begin position="1"/>
        <end position="19"/>
    </location>
</feature>
<dbReference type="AlphaFoldDB" id="A0A838ZLA4"/>
<keyword evidence="1" id="KW-0732">Signal</keyword>
<accession>A0A838ZLA4</accession>
<gene>
    <name evidence="2" type="ORF">HU137_05605</name>
</gene>
<dbReference type="NCBIfam" id="TIGR04131">
    <property type="entry name" value="Bac_Flav_CTERM"/>
    <property type="match status" value="1"/>
</dbReference>
<protein>
    <submittedName>
        <fullName evidence="2">T9SS type B sorting domain-containing protein</fullName>
    </submittedName>
</protein>
<evidence type="ECO:0000313" key="2">
    <source>
        <dbReference type="EMBL" id="MBA5629244.1"/>
    </source>
</evidence>
<organism evidence="2 3">
    <name type="scientific">Moheibacter lacus</name>
    <dbReference type="NCBI Taxonomy" id="2745851"/>
    <lineage>
        <taxon>Bacteria</taxon>
        <taxon>Pseudomonadati</taxon>
        <taxon>Bacteroidota</taxon>
        <taxon>Flavobacteriia</taxon>
        <taxon>Flavobacteriales</taxon>
        <taxon>Weeksellaceae</taxon>
        <taxon>Moheibacter</taxon>
    </lineage>
</organism>
<evidence type="ECO:0000256" key="1">
    <source>
        <dbReference type="SAM" id="SignalP"/>
    </source>
</evidence>
<dbReference type="InterPro" id="IPR049804">
    <property type="entry name" value="Choice_anch_L"/>
</dbReference>
<dbReference type="InterPro" id="IPR026341">
    <property type="entry name" value="T9SS_type_B"/>
</dbReference>
<dbReference type="Proteomes" id="UP000552241">
    <property type="component" value="Unassembled WGS sequence"/>
</dbReference>
<sequence length="1035" mass="112362">MRKTLLVIFFLQFLVLSNAQSIVVNGATDAETNYGAEQLLTDVLLDGGLCSSTSNFQLRENTEFPFPNANRSWGFFKKGSSTFPFERGIVLTSGYAKDAEGPDSGTMSMGTSAWTGDSDADVLAGISTRNATVFEFDFVPQGNEISFNYIFASEEYPEWACSDYNDVFGFIISGPGITNDPGLSGKNIALLPNGDPVTINNVNNQNCGDDTYYVHGPFTTIEYGGRTTPLTAYSEVTPGETYHIRLLIADASDTNFDSAVFLEAGSFNLGSTIVDDGGVDIGDDLMVCGQDEYTLYVNVDDPAVDLQWYKNGEIIDGATTNSLVINESAIYSIEVTSGDCSATDEVNVVFGDLQTNGTNFYLELTDDNNDGSEIFNLTLVEPQIVDTPADYTFGYFLTQNEADNNTNPIDNPNAHPGQHGDVVYVRVENADGCYAVVNLNLRLEANDNPCDFIPICSNEDIFDEPEPHDPIQLISSCVDFTADETLWYYLVIEEGSTFTFTISPDTANDYDFMLWQNVEDCNLIPQISGVQPGIEATRASYDAPGAGEYDTGLMMDETDLCEGAVPAGGSVDGFVRHLDVQPGDQIIIAIYKFSSGGGFTLSFGGDAVLDCTIVGELDYAECDNDGDGQVQFDLAEIAEEITNGDTFLNVTYYATEEDATNDTGLNTIPTEPYTVTTATSPDVIYAQVKNDAGEVEEILTLTLSISEGVTGAQNASYFACDLGEDGTEIIDLTEIEVISNPENYTIRYYEEEQDAIDGNATFISNPSAYEASTSTIYVRIENENGCFVIVEISLDISSLAVDLGEGFSMCEGEFDLTANGDFSGFTNVTFTWTLNGNVIEGATTQTITISEPGTYGVTVDTDEGCSGSDTVTVTPGESPTITNVTVGPDYVIVEATGGVTPYQYSITGYVWQDSNQFNYLQPGIHTVYVRSAEGCIVSQEFAVFFIPTMFTPNGDGINDTWNIPGLEIYPGSNVTIYDRNGRLVHQANLESNVIWNGFFVNGQKAPTQDYWYVINVSDGRQFTGHITVKSRGEKQ</sequence>
<comment type="caution">
    <text evidence="2">The sequence shown here is derived from an EMBL/GenBank/DDBJ whole genome shotgun (WGS) entry which is preliminary data.</text>
</comment>
<keyword evidence="3" id="KW-1185">Reference proteome</keyword>
<dbReference type="EMBL" id="JACDZE010000001">
    <property type="protein sequence ID" value="MBA5629244.1"/>
    <property type="molecule type" value="Genomic_DNA"/>
</dbReference>
<feature type="chain" id="PRO_5032383412" evidence="1">
    <location>
        <begin position="20"/>
        <end position="1035"/>
    </location>
</feature>
<dbReference type="NCBIfam" id="NF038133">
    <property type="entry name" value="choice_anch_L"/>
    <property type="match status" value="1"/>
</dbReference>
<proteinExistence type="predicted"/>
<dbReference type="Pfam" id="PF13585">
    <property type="entry name" value="CHU_C"/>
    <property type="match status" value="1"/>
</dbReference>
<reference evidence="2 3" key="1">
    <citation type="submission" date="2020-07" db="EMBL/GenBank/DDBJ databases">
        <title>Moheibacter lacus sp. nov., a member of the family Flavobacteriaceae isolated from freshwater lake sediment.</title>
        <authorList>
            <person name="Liu Y."/>
        </authorList>
    </citation>
    <scope>NUCLEOTIDE SEQUENCE [LARGE SCALE GENOMIC DNA]</scope>
    <source>
        <strain evidence="2 3">BDHS18</strain>
    </source>
</reference>